<sequence>MDDRHRCVQNALTQCMKGNEECLTTSAFQQYLNLGEDDARNYQTDFKVREYQCGPGKNSKTLFVLKRDTVTMKMER</sequence>
<dbReference type="WBParaSite" id="ES5_v2.g7687.t1">
    <property type="protein sequence ID" value="ES5_v2.g7687.t1"/>
    <property type="gene ID" value="ES5_v2.g7687"/>
</dbReference>
<reference evidence="2" key="1">
    <citation type="submission" date="2022-11" db="UniProtKB">
        <authorList>
            <consortium name="WormBaseParasite"/>
        </authorList>
    </citation>
    <scope>IDENTIFICATION</scope>
</reference>
<accession>A0AC34GSU1</accession>
<dbReference type="Proteomes" id="UP000887579">
    <property type="component" value="Unplaced"/>
</dbReference>
<proteinExistence type="predicted"/>
<evidence type="ECO:0000313" key="1">
    <source>
        <dbReference type="Proteomes" id="UP000887579"/>
    </source>
</evidence>
<evidence type="ECO:0000313" key="2">
    <source>
        <dbReference type="WBParaSite" id="ES5_v2.g7687.t1"/>
    </source>
</evidence>
<organism evidence="1 2">
    <name type="scientific">Panagrolaimus sp. ES5</name>
    <dbReference type="NCBI Taxonomy" id="591445"/>
    <lineage>
        <taxon>Eukaryota</taxon>
        <taxon>Metazoa</taxon>
        <taxon>Ecdysozoa</taxon>
        <taxon>Nematoda</taxon>
        <taxon>Chromadorea</taxon>
        <taxon>Rhabditida</taxon>
        <taxon>Tylenchina</taxon>
        <taxon>Panagrolaimomorpha</taxon>
        <taxon>Panagrolaimoidea</taxon>
        <taxon>Panagrolaimidae</taxon>
        <taxon>Panagrolaimus</taxon>
    </lineage>
</organism>
<protein>
    <submittedName>
        <fullName evidence="2">Uncharacterized protein</fullName>
    </submittedName>
</protein>
<name>A0AC34GSU1_9BILA</name>